<keyword evidence="1" id="KW-0472">Membrane</keyword>
<accession>A0ABS2PBW6</accession>
<keyword evidence="1" id="KW-1133">Transmembrane helix</keyword>
<evidence type="ECO:0000313" key="2">
    <source>
        <dbReference type="EMBL" id="MBM7632804.1"/>
    </source>
</evidence>
<feature type="transmembrane region" description="Helical" evidence="1">
    <location>
        <begin position="35"/>
        <end position="56"/>
    </location>
</feature>
<feature type="transmembrane region" description="Helical" evidence="1">
    <location>
        <begin position="85"/>
        <end position="111"/>
    </location>
</feature>
<proteinExistence type="predicted"/>
<keyword evidence="3" id="KW-1185">Reference proteome</keyword>
<dbReference type="InterPro" id="IPR035287">
    <property type="entry name" value="DUF5362"/>
</dbReference>
<dbReference type="RefSeq" id="WP_204697225.1">
    <property type="nucleotide sequence ID" value="NZ_JAFBEC010000005.1"/>
</dbReference>
<protein>
    <submittedName>
        <fullName evidence="2">Membrane protein YphA (DoxX/SURF4 family)</fullName>
    </submittedName>
</protein>
<evidence type="ECO:0000256" key="1">
    <source>
        <dbReference type="SAM" id="Phobius"/>
    </source>
</evidence>
<feature type="transmembrane region" description="Helical" evidence="1">
    <location>
        <begin position="12"/>
        <end position="29"/>
    </location>
</feature>
<gene>
    <name evidence="2" type="ORF">JOD17_001898</name>
</gene>
<sequence>MNVDVDAHLPRIALWGRVLGVILIVSGVFSAISGVFAFVIGAIPGIITVVLGVFLFQSGSAAKQLRDSGNPAELNNILIHFGRYLLWNSIMAIIAIAFVIIIAILVIMGIFTTGLTLQGF</sequence>
<dbReference type="Proteomes" id="UP000741863">
    <property type="component" value="Unassembled WGS sequence"/>
</dbReference>
<evidence type="ECO:0000313" key="3">
    <source>
        <dbReference type="Proteomes" id="UP000741863"/>
    </source>
</evidence>
<reference evidence="2 3" key="1">
    <citation type="submission" date="2021-01" db="EMBL/GenBank/DDBJ databases">
        <title>Genomic Encyclopedia of Type Strains, Phase IV (KMG-IV): sequencing the most valuable type-strain genomes for metagenomic binning, comparative biology and taxonomic classification.</title>
        <authorList>
            <person name="Goeker M."/>
        </authorList>
    </citation>
    <scope>NUCLEOTIDE SEQUENCE [LARGE SCALE GENOMIC DNA]</scope>
    <source>
        <strain evidence="2 3">DSM 25540</strain>
    </source>
</reference>
<dbReference type="Pfam" id="PF17319">
    <property type="entry name" value="DUF5362"/>
    <property type="match status" value="1"/>
</dbReference>
<comment type="caution">
    <text evidence="2">The sequence shown here is derived from an EMBL/GenBank/DDBJ whole genome shotgun (WGS) entry which is preliminary data.</text>
</comment>
<organism evidence="2 3">
    <name type="scientific">Geomicrobium sediminis</name>
    <dbReference type="NCBI Taxonomy" id="1347788"/>
    <lineage>
        <taxon>Bacteria</taxon>
        <taxon>Bacillati</taxon>
        <taxon>Bacillota</taxon>
        <taxon>Bacilli</taxon>
        <taxon>Bacillales</taxon>
        <taxon>Geomicrobium</taxon>
    </lineage>
</organism>
<dbReference type="EMBL" id="JAFBEC010000005">
    <property type="protein sequence ID" value="MBM7632804.1"/>
    <property type="molecule type" value="Genomic_DNA"/>
</dbReference>
<name>A0ABS2PBW6_9BACL</name>
<keyword evidence="1" id="KW-0812">Transmembrane</keyword>